<gene>
    <name evidence="3" type="primary">ugpQ_3</name>
    <name evidence="3" type="ORF">ERS852407_04956</name>
</gene>
<dbReference type="InterPro" id="IPR017946">
    <property type="entry name" value="PLC-like_Pdiesterase_TIM-brl"/>
</dbReference>
<feature type="transmembrane region" description="Helical" evidence="1">
    <location>
        <begin position="313"/>
        <end position="334"/>
    </location>
</feature>
<organism evidence="3 4">
    <name type="scientific">Hungatella hathewayi</name>
    <dbReference type="NCBI Taxonomy" id="154046"/>
    <lineage>
        <taxon>Bacteria</taxon>
        <taxon>Bacillati</taxon>
        <taxon>Bacillota</taxon>
        <taxon>Clostridia</taxon>
        <taxon>Lachnospirales</taxon>
        <taxon>Lachnospiraceae</taxon>
        <taxon>Hungatella</taxon>
    </lineage>
</organism>
<dbReference type="Gene3D" id="3.20.20.190">
    <property type="entry name" value="Phosphatidylinositol (PI) phosphodiesterase"/>
    <property type="match status" value="1"/>
</dbReference>
<proteinExistence type="predicted"/>
<dbReference type="InterPro" id="IPR030395">
    <property type="entry name" value="GP_PDE_dom"/>
</dbReference>
<feature type="transmembrane region" description="Helical" evidence="1">
    <location>
        <begin position="213"/>
        <end position="246"/>
    </location>
</feature>
<dbReference type="GO" id="GO:0006629">
    <property type="term" value="P:lipid metabolic process"/>
    <property type="evidence" value="ECO:0007669"/>
    <property type="project" value="InterPro"/>
</dbReference>
<dbReference type="Pfam" id="PF10110">
    <property type="entry name" value="GPDPase_memb"/>
    <property type="match status" value="1"/>
</dbReference>
<feature type="transmembrane region" description="Helical" evidence="1">
    <location>
        <begin position="266"/>
        <end position="292"/>
    </location>
</feature>
<sequence>MRTLTKETCQILKFNQKNALLFEVLYRLLTGPLYLFLLNKGLKWSLKMAGYSYLTAGNIGYFFLKPGTIVMILVIGIIGILFLALETGCLLTLFQGAAYFRKLSVGEIFLGGLSKLSDEIKKKNWRLGLLILADYGISNLYLIYRVLTHVKPLNFVMSELMKQNAGRLAVCAAVVLVILVVVPGLYTFYTCMIEQKSFRDGYRRSRRLIKGHLANTVFLLGGYYAGLIVLLHVIYIFCILVAAVGMSLFTDNRLALAILPAVGDRIELVLIFLASMALALGNFAALSVQYYQYSNRLSREPRWDFSYPSRKSFRGRILGAGVAVAAALSLFFLFNLVRNGSAITDDILTEIQITAHRGSSKSAPENTMAAMELAVENLADFVEIDVQETADGVVVLGHDSTLKRVAGVNRTIGSYTLEDLQDLDVGKWFSKEFEGERIPTLAEIMEFCKGRVKMNIEIKNLGKDSPLPDKVVELISDFQMKEQCVITSTRLSYLSRVKELDPDIRTGYIISAAYGDYYSDDDVDFISIRSSFVSGKLVEAAHEKGKAIHAWTVNNKSEMERMKMLGVDNIITDYPVLAREIVYRERATETLFEYLRLVLK</sequence>
<keyword evidence="1" id="KW-0472">Membrane</keyword>
<dbReference type="CDD" id="cd08579">
    <property type="entry name" value="GDPD_memb_like"/>
    <property type="match status" value="1"/>
</dbReference>
<reference evidence="3 4" key="1">
    <citation type="submission" date="2015-09" db="EMBL/GenBank/DDBJ databases">
        <authorList>
            <consortium name="Pathogen Informatics"/>
        </authorList>
    </citation>
    <scope>NUCLEOTIDE SEQUENCE [LARGE SCALE GENOMIC DNA]</scope>
    <source>
        <strain evidence="3 4">2789STDY5608850</strain>
    </source>
</reference>
<evidence type="ECO:0000313" key="3">
    <source>
        <dbReference type="EMBL" id="CUP09311.1"/>
    </source>
</evidence>
<evidence type="ECO:0000256" key="1">
    <source>
        <dbReference type="SAM" id="Phobius"/>
    </source>
</evidence>
<feature type="transmembrane region" description="Helical" evidence="1">
    <location>
        <begin position="167"/>
        <end position="192"/>
    </location>
</feature>
<name>A0A174KEW2_9FIRM</name>
<protein>
    <submittedName>
        <fullName evidence="3">Glycerophosphoryl diester phosphodiesterase</fullName>
        <ecNumber evidence="3">3.1.4.46</ecNumber>
    </submittedName>
</protein>
<dbReference type="AlphaFoldDB" id="A0A174KEW2"/>
<dbReference type="Pfam" id="PF03009">
    <property type="entry name" value="GDPD"/>
    <property type="match status" value="1"/>
</dbReference>
<dbReference type="PROSITE" id="PS51704">
    <property type="entry name" value="GP_PDE"/>
    <property type="match status" value="1"/>
</dbReference>
<keyword evidence="3" id="KW-0378">Hydrolase</keyword>
<dbReference type="EMBL" id="CYZE01000017">
    <property type="protein sequence ID" value="CUP09311.1"/>
    <property type="molecule type" value="Genomic_DNA"/>
</dbReference>
<keyword evidence="1" id="KW-1133">Transmembrane helix</keyword>
<feature type="transmembrane region" description="Helical" evidence="1">
    <location>
        <begin position="69"/>
        <end position="94"/>
    </location>
</feature>
<feature type="domain" description="GP-PDE" evidence="2">
    <location>
        <begin position="351"/>
        <end position="582"/>
    </location>
</feature>
<evidence type="ECO:0000313" key="4">
    <source>
        <dbReference type="Proteomes" id="UP000095651"/>
    </source>
</evidence>
<dbReference type="SUPFAM" id="SSF51695">
    <property type="entry name" value="PLC-like phosphodiesterases"/>
    <property type="match status" value="1"/>
</dbReference>
<dbReference type="RefSeq" id="WP_002605211.1">
    <property type="nucleotide sequence ID" value="NZ_CABIXC010000017.1"/>
</dbReference>
<dbReference type="PANTHER" id="PTHR46211">
    <property type="entry name" value="GLYCEROPHOSPHORYL DIESTER PHOSPHODIESTERASE"/>
    <property type="match status" value="1"/>
</dbReference>
<dbReference type="InterPro" id="IPR018476">
    <property type="entry name" value="GlyceroP-diester-Pdiesterase_M"/>
</dbReference>
<dbReference type="EC" id="3.1.4.46" evidence="3"/>
<accession>A0A174KEW2</accession>
<dbReference type="GO" id="GO:0008889">
    <property type="term" value="F:glycerophosphodiester phosphodiesterase activity"/>
    <property type="evidence" value="ECO:0007669"/>
    <property type="project" value="UniProtKB-EC"/>
</dbReference>
<evidence type="ECO:0000259" key="2">
    <source>
        <dbReference type="PROSITE" id="PS51704"/>
    </source>
</evidence>
<feature type="transmembrane region" description="Helical" evidence="1">
    <location>
        <begin position="127"/>
        <end position="147"/>
    </location>
</feature>
<feature type="transmembrane region" description="Helical" evidence="1">
    <location>
        <begin position="20"/>
        <end position="37"/>
    </location>
</feature>
<keyword evidence="1" id="KW-0812">Transmembrane</keyword>
<dbReference type="PANTHER" id="PTHR46211:SF8">
    <property type="entry name" value="PHOSPHODIESTERASE"/>
    <property type="match status" value="1"/>
</dbReference>
<dbReference type="Proteomes" id="UP000095651">
    <property type="component" value="Unassembled WGS sequence"/>
</dbReference>